<evidence type="ECO:0000313" key="8">
    <source>
        <dbReference type="EMBL" id="BBE19710.1"/>
    </source>
</evidence>
<keyword evidence="2" id="KW-1003">Cell membrane</keyword>
<keyword evidence="4 6" id="KW-1133">Transmembrane helix</keyword>
<dbReference type="GO" id="GO:0005886">
    <property type="term" value="C:plasma membrane"/>
    <property type="evidence" value="ECO:0007669"/>
    <property type="project" value="UniProtKB-SubCell"/>
</dbReference>
<evidence type="ECO:0000256" key="5">
    <source>
        <dbReference type="ARBA" id="ARBA00023136"/>
    </source>
</evidence>
<dbReference type="RefSeq" id="WP_318347934.1">
    <property type="nucleotide sequence ID" value="NZ_AP018694.1"/>
</dbReference>
<protein>
    <recommendedName>
        <fullName evidence="7">ABC3 transporter permease C-terminal domain-containing protein</fullName>
    </recommendedName>
</protein>
<evidence type="ECO:0000256" key="2">
    <source>
        <dbReference type="ARBA" id="ARBA00022475"/>
    </source>
</evidence>
<reference evidence="8" key="1">
    <citation type="journal article" date="2020" name="Int. J. Syst. Evol. Microbiol.">
        <title>Aquipluma nitroreducens gen. nov. sp. nov., a novel facultatively anaerobic bacterium isolated from a freshwater lake.</title>
        <authorList>
            <person name="Watanabe M."/>
            <person name="Kojima H."/>
            <person name="Fukui M."/>
        </authorList>
    </citation>
    <scope>NUCLEOTIDE SEQUENCE</scope>
    <source>
        <strain evidence="8">MeG22</strain>
    </source>
</reference>
<feature type="transmembrane region" description="Helical" evidence="6">
    <location>
        <begin position="1009"/>
        <end position="1028"/>
    </location>
</feature>
<comment type="subcellular location">
    <subcellularLocation>
        <location evidence="1">Cell membrane</location>
        <topology evidence="1">Multi-pass membrane protein</topology>
    </subcellularLocation>
</comment>
<keyword evidence="5 6" id="KW-0472">Membrane</keyword>
<dbReference type="PANTHER" id="PTHR43738">
    <property type="entry name" value="ABC TRANSPORTER, MEMBRANE PROTEIN"/>
    <property type="match status" value="1"/>
</dbReference>
<evidence type="ECO:0000256" key="3">
    <source>
        <dbReference type="ARBA" id="ARBA00022692"/>
    </source>
</evidence>
<keyword evidence="9" id="KW-1185">Reference proteome</keyword>
<proteinExistence type="predicted"/>
<dbReference type="Pfam" id="PF02687">
    <property type="entry name" value="FtsX"/>
    <property type="match status" value="1"/>
</dbReference>
<evidence type="ECO:0000256" key="4">
    <source>
        <dbReference type="ARBA" id="ARBA00022989"/>
    </source>
</evidence>
<feature type="transmembrane region" description="Helical" evidence="6">
    <location>
        <begin position="533"/>
        <end position="556"/>
    </location>
</feature>
<feature type="transmembrane region" description="Helical" evidence="6">
    <location>
        <begin position="953"/>
        <end position="977"/>
    </location>
</feature>
<feature type="transmembrane region" description="Helical" evidence="6">
    <location>
        <begin position="486"/>
        <end position="512"/>
    </location>
</feature>
<dbReference type="EMBL" id="AP018694">
    <property type="protein sequence ID" value="BBE19710.1"/>
    <property type="molecule type" value="Genomic_DNA"/>
</dbReference>
<dbReference type="Proteomes" id="UP001193389">
    <property type="component" value="Chromosome"/>
</dbReference>
<dbReference type="InterPro" id="IPR051125">
    <property type="entry name" value="ABC-4/HrtB_transporter"/>
</dbReference>
<feature type="transmembrane region" description="Helical" evidence="6">
    <location>
        <begin position="21"/>
        <end position="39"/>
    </location>
</feature>
<evidence type="ECO:0000313" key="9">
    <source>
        <dbReference type="Proteomes" id="UP001193389"/>
    </source>
</evidence>
<organism evidence="8 9">
    <name type="scientific">Aquipluma nitroreducens</name>
    <dbReference type="NCBI Taxonomy" id="2010828"/>
    <lineage>
        <taxon>Bacteria</taxon>
        <taxon>Pseudomonadati</taxon>
        <taxon>Bacteroidota</taxon>
        <taxon>Bacteroidia</taxon>
        <taxon>Marinilabiliales</taxon>
        <taxon>Prolixibacteraceae</taxon>
        <taxon>Aquipluma</taxon>
    </lineage>
</organism>
<dbReference type="AlphaFoldDB" id="A0A5K7SDR5"/>
<feature type="transmembrane region" description="Helical" evidence="6">
    <location>
        <begin position="661"/>
        <end position="680"/>
    </location>
</feature>
<accession>A0A5K7SDR5</accession>
<gene>
    <name evidence="8" type="ORF">AQPE_3898</name>
</gene>
<dbReference type="InterPro" id="IPR003838">
    <property type="entry name" value="ABC3_permease_C"/>
</dbReference>
<evidence type="ECO:0000256" key="1">
    <source>
        <dbReference type="ARBA" id="ARBA00004651"/>
    </source>
</evidence>
<evidence type="ECO:0000256" key="6">
    <source>
        <dbReference type="SAM" id="Phobius"/>
    </source>
</evidence>
<dbReference type="PANTHER" id="PTHR43738:SF2">
    <property type="entry name" value="ABC TRANSPORTER PERMEASE"/>
    <property type="match status" value="1"/>
</dbReference>
<feature type="domain" description="ABC3 transporter permease C-terminal" evidence="7">
    <location>
        <begin position="490"/>
        <end position="611"/>
    </location>
</feature>
<feature type="transmembrane region" description="Helical" evidence="6">
    <location>
        <begin position="586"/>
        <end position="609"/>
    </location>
</feature>
<evidence type="ECO:0000259" key="7">
    <source>
        <dbReference type="Pfam" id="PF02687"/>
    </source>
</evidence>
<feature type="transmembrane region" description="Helical" evidence="6">
    <location>
        <begin position="1040"/>
        <end position="1062"/>
    </location>
</feature>
<dbReference type="KEGG" id="anf:AQPE_3898"/>
<name>A0A5K7SDR5_9BACT</name>
<feature type="transmembrane region" description="Helical" evidence="6">
    <location>
        <begin position="630"/>
        <end position="649"/>
    </location>
</feature>
<feature type="transmembrane region" description="Helical" evidence="6">
    <location>
        <begin position="710"/>
        <end position="728"/>
    </location>
</feature>
<keyword evidence="3 6" id="KW-0812">Transmembrane</keyword>
<sequence length="1077" mass="119210">MSLTKYILRTIRHYLKLNFTIVLGIALSTAILVGALIIGDSVRYSLQQITEQRLGKTSQVITASERLFRQQLATELAEKSNTETAALLRANGFGVIDGGELRINQLAVWGVDATIGNFANYPDAFQLQNNEVAINENLASLSGLKVGDEFLLRVDKLNTFPANTPFVSEKEATVSFRVKVARILSTDELGNFNLRNIQSAPRNVFLNLEWLNQQMGLQQKANVLLVAEGVSGTELVQNLQRSWKLDDVNLKIRENQELNYTELISDRVFVEPVVEQFSLKSVAGAKPVFSYFVNDFTLGDKQTPYSFVTSDSNLSGNQIDISEWLAEDLKAKVGDKVKVSYFEVGPLRRLVQKDTTFIVHSIFRIEGEKADPQLAPVIPGLSDAGNCRDWKTGVPVDLKKIRTKDEDYWKAYKGTPKAFVSLETAQKLWGNRFGRSTAIRVDGLKKAELENQLLTGLLPAQLGFEVKDVKTDGLAAASGGTDFGGLFIGLSFFVLFASVLLAFLLFKLYLGFRKTEIGTLTALGFSFPAIRKLFVAEASVFVLVGILLGIPFGIYYNHLILKAINTIWVDIVRTSIVDIYIRPVSLMMGSLIIAAMSFIAIWLMLSRFLKNEAIALQRKSVAGKVKSGNRSLWIGLGLISLSIIILFSMGFRSGEINPEMFFISGFGLLPGLILIFDFWMRRLAVQEKAMDFSLKAFLLKRIAGERRRNVMIVSFLSVGVFMVVSTGLNRKDLTSHAELPSSGTGGYDYFVETTMPVLFDASSKQGREDLNIPASAELVQFQSQQGDDASCLNLNKISRPRLIACNPEAFDRRGAFTFATRTDDLDAQHPWLTLNKTLADDVIPAIADQTVIQWGLMKSIGDTILYKTEDGKNLKLKLVGGLANSVFQGNVIIAEDHFNRAFPSVSGSNIFLIDAPDTTSVASDLQTGMRNYGPEISKTTDRLLNFYTIENTYLNIFLMLGALGLLIGTLGLGILIFRITFEQISEYALLLSLGFSKSIIQRMVMCEKLFLMVVAVLIGLIPAVLSGLPTLLSSLYAGLWIWLPAISILVIFSGTIFSLIAIRMAFKQNLVQALRNE</sequence>